<evidence type="ECO:0000313" key="1">
    <source>
        <dbReference type="EMBL" id="AFK45829.1"/>
    </source>
</evidence>
<organism evidence="1">
    <name type="scientific">Lotus japonicus</name>
    <name type="common">Lotus corniculatus var. japonicus</name>
    <dbReference type="NCBI Taxonomy" id="34305"/>
    <lineage>
        <taxon>Eukaryota</taxon>
        <taxon>Viridiplantae</taxon>
        <taxon>Streptophyta</taxon>
        <taxon>Embryophyta</taxon>
        <taxon>Tracheophyta</taxon>
        <taxon>Spermatophyta</taxon>
        <taxon>Magnoliopsida</taxon>
        <taxon>eudicotyledons</taxon>
        <taxon>Gunneridae</taxon>
        <taxon>Pentapetalae</taxon>
        <taxon>rosids</taxon>
        <taxon>fabids</taxon>
        <taxon>Fabales</taxon>
        <taxon>Fabaceae</taxon>
        <taxon>Papilionoideae</taxon>
        <taxon>50 kb inversion clade</taxon>
        <taxon>NPAAA clade</taxon>
        <taxon>Hologalegina</taxon>
        <taxon>robinioid clade</taxon>
        <taxon>Loteae</taxon>
        <taxon>Lotus</taxon>
    </lineage>
</organism>
<proteinExistence type="evidence at transcript level"/>
<dbReference type="EMBL" id="BT146035">
    <property type="protein sequence ID" value="AFK45829.1"/>
    <property type="molecule type" value="mRNA"/>
</dbReference>
<sequence length="50" mass="5366">MPAAIPFMVRMRVSSKPGAYSLVGFRVTSSSAGLLTSIASLEMWGRSFTL</sequence>
<name>I3SZY7_LOTJA</name>
<reference evidence="1" key="1">
    <citation type="submission" date="2012-05" db="EMBL/GenBank/DDBJ databases">
        <authorList>
            <person name="Krishnakumar V."/>
            <person name="Cheung F."/>
            <person name="Xiao Y."/>
            <person name="Chan A."/>
            <person name="Moskal W.A."/>
            <person name="Town C.D."/>
        </authorList>
    </citation>
    <scope>NUCLEOTIDE SEQUENCE</scope>
</reference>
<protein>
    <submittedName>
        <fullName evidence="1">Uncharacterized protein</fullName>
    </submittedName>
</protein>
<dbReference type="AlphaFoldDB" id="I3SZY7"/>
<accession>I3SZY7</accession>